<comment type="caution">
    <text evidence="1">The sequence shown here is derived from an EMBL/GenBank/DDBJ whole genome shotgun (WGS) entry which is preliminary data.</text>
</comment>
<dbReference type="SUPFAM" id="SSF48452">
    <property type="entry name" value="TPR-like"/>
    <property type="match status" value="1"/>
</dbReference>
<evidence type="ECO:0000313" key="2">
    <source>
        <dbReference type="Proteomes" id="UP000234966"/>
    </source>
</evidence>
<sequence length="368" mass="42831">MYKLEVENLYMIEQVAVAFQEKDYKKAAKLLKQLSKKSPKDPWVQFYIGRLYEVSGKLQEAEKVYRRLLQDITTNAKIVTQARQGLQRLSEIEQEERIRAIAQATVHPDDAEPGVLILEPVSNELKTQAAPKFAQIMQLDSYSARLLLPSRGWRLYRSGAIGELKFYGEQLKNAGIPCFWAKLTDITKIQVFHVEYFTESTPTATVICRNQAHQLGSLSFDWQEVKGRVQGILPIFEEVVDVNARRQLERKTQTQDYFQFYDLHLPKRRCILRLYDHGYKFQQGIKITSQSSQNTIRINWNNLVGFLDQKLFQIKIWSDFTPFAETVLDQTELLNHVQSHIHLFRQEKTNWDSAFQLYSGLAFLCAEA</sequence>
<reference evidence="1 2" key="1">
    <citation type="submission" date="2017-07" db="EMBL/GenBank/DDBJ databases">
        <title>Genomes of Fischerella (Mastigocladus) sp. strains.</title>
        <authorList>
            <person name="Miller S.R."/>
        </authorList>
    </citation>
    <scope>NUCLEOTIDE SEQUENCE [LARGE SCALE GENOMIC DNA]</scope>
    <source>
        <strain evidence="1 2">CCMEE 5330</strain>
    </source>
</reference>
<dbReference type="Pfam" id="PF14559">
    <property type="entry name" value="TPR_19"/>
    <property type="match status" value="1"/>
</dbReference>
<proteinExistence type="predicted"/>
<gene>
    <name evidence="1" type="ORF">CEN41_04735</name>
</gene>
<dbReference type="AlphaFoldDB" id="A0A2N6MJD7"/>
<accession>A0A2N6MJD7</accession>
<protein>
    <submittedName>
        <fullName evidence="1">Cyclic nucleotide-binding protein</fullName>
    </submittedName>
</protein>
<dbReference type="Proteomes" id="UP000234966">
    <property type="component" value="Unassembled WGS sequence"/>
</dbReference>
<dbReference type="EMBL" id="NMQI01000102">
    <property type="protein sequence ID" value="PMB46852.1"/>
    <property type="molecule type" value="Genomic_DNA"/>
</dbReference>
<name>A0A2N6MJD7_9CYAN</name>
<dbReference type="Gene3D" id="1.25.40.10">
    <property type="entry name" value="Tetratricopeptide repeat domain"/>
    <property type="match status" value="1"/>
</dbReference>
<dbReference type="RefSeq" id="WP_102206429.1">
    <property type="nucleotide sequence ID" value="NZ_NMQI01000102.1"/>
</dbReference>
<evidence type="ECO:0000313" key="1">
    <source>
        <dbReference type="EMBL" id="PMB46852.1"/>
    </source>
</evidence>
<dbReference type="InterPro" id="IPR011990">
    <property type="entry name" value="TPR-like_helical_dom_sf"/>
</dbReference>
<organism evidence="1 2">
    <name type="scientific">Fischerella thermalis CCMEE 5330</name>
    <dbReference type="NCBI Taxonomy" id="2019670"/>
    <lineage>
        <taxon>Bacteria</taxon>
        <taxon>Bacillati</taxon>
        <taxon>Cyanobacteriota</taxon>
        <taxon>Cyanophyceae</taxon>
        <taxon>Nostocales</taxon>
        <taxon>Hapalosiphonaceae</taxon>
        <taxon>Fischerella</taxon>
    </lineage>
</organism>